<gene>
    <name evidence="1" type="ORF">VHEMI06516</name>
</gene>
<organism evidence="1 2">
    <name type="scientific">[Torrubiella] hemipterigena</name>
    <dbReference type="NCBI Taxonomy" id="1531966"/>
    <lineage>
        <taxon>Eukaryota</taxon>
        <taxon>Fungi</taxon>
        <taxon>Dikarya</taxon>
        <taxon>Ascomycota</taxon>
        <taxon>Pezizomycotina</taxon>
        <taxon>Sordariomycetes</taxon>
        <taxon>Hypocreomycetidae</taxon>
        <taxon>Hypocreales</taxon>
        <taxon>Clavicipitaceae</taxon>
        <taxon>Clavicipitaceae incertae sedis</taxon>
        <taxon>'Torrubiella' clade</taxon>
    </lineage>
</organism>
<dbReference type="HOGENOM" id="CLU_2098532_0_0_1"/>
<proteinExistence type="predicted"/>
<evidence type="ECO:0000313" key="2">
    <source>
        <dbReference type="Proteomes" id="UP000039046"/>
    </source>
</evidence>
<dbReference type="Proteomes" id="UP000039046">
    <property type="component" value="Unassembled WGS sequence"/>
</dbReference>
<protein>
    <submittedName>
        <fullName evidence="1">Uncharacterized protein</fullName>
    </submittedName>
</protein>
<dbReference type="EMBL" id="CDHN01000003">
    <property type="protein sequence ID" value="CEJ90755.1"/>
    <property type="molecule type" value="Genomic_DNA"/>
</dbReference>
<sequence length="116" mass="13104">MEGNQLAPCIQARVAADSRQASQEHISIVLLGETWRLKHKLLLVAKGSLIRDSLPTRCEQRLNMGWCHHIACFIRESLAVDTLAQPLYKMHSFSRQWAVFERPDAGEKANTVLTGH</sequence>
<evidence type="ECO:0000313" key="1">
    <source>
        <dbReference type="EMBL" id="CEJ90755.1"/>
    </source>
</evidence>
<reference evidence="1 2" key="1">
    <citation type="journal article" date="2015" name="Genome Announc.">
        <title>Draft Genome Sequence and Gene Annotation of the Entomopathogenic Fungus Verticillium hemipterigenum.</title>
        <authorList>
            <person name="Horn F."/>
            <person name="Habel A."/>
            <person name="Scharf D.H."/>
            <person name="Dworschak J."/>
            <person name="Brakhage A.A."/>
            <person name="Guthke R."/>
            <person name="Hertweck C."/>
            <person name="Linde J."/>
        </authorList>
    </citation>
    <scope>NUCLEOTIDE SEQUENCE [LARGE SCALE GENOMIC DNA]</scope>
</reference>
<dbReference type="AlphaFoldDB" id="A0A0A1TJB7"/>
<name>A0A0A1TJB7_9HYPO</name>
<keyword evidence="2" id="KW-1185">Reference proteome</keyword>
<accession>A0A0A1TJB7</accession>